<evidence type="ECO:0000256" key="3">
    <source>
        <dbReference type="ARBA" id="ARBA00022741"/>
    </source>
</evidence>
<dbReference type="GO" id="GO:0005524">
    <property type="term" value="F:ATP binding"/>
    <property type="evidence" value="ECO:0007669"/>
    <property type="project" value="UniProtKB-UniRule"/>
</dbReference>
<dbReference type="Gene3D" id="3.30.470.20">
    <property type="entry name" value="ATP-grasp fold, B domain"/>
    <property type="match status" value="1"/>
</dbReference>
<keyword evidence="5" id="KW-0663">Pyridoxal phosphate</keyword>
<evidence type="ECO:0000256" key="5">
    <source>
        <dbReference type="ARBA" id="ARBA00022898"/>
    </source>
</evidence>
<evidence type="ECO:0000259" key="7">
    <source>
        <dbReference type="PROSITE" id="PS50975"/>
    </source>
</evidence>
<dbReference type="EMBL" id="KF826639">
    <property type="protein sequence ID" value="AIS85358.1"/>
    <property type="molecule type" value="Genomic_DNA"/>
</dbReference>
<comment type="cofactor">
    <cofactor evidence="1">
        <name>pyridoxal 5'-phosphate</name>
        <dbReference type="ChEBI" id="CHEBI:597326"/>
    </cofactor>
</comment>
<gene>
    <name evidence="8" type="ORF">VASRM7_120</name>
</gene>
<dbReference type="GO" id="GO:0046872">
    <property type="term" value="F:metal ion binding"/>
    <property type="evidence" value="ECO:0007669"/>
    <property type="project" value="InterPro"/>
</dbReference>
<reference evidence="8" key="1">
    <citation type="journal article" date="2016" name="Appl. Microbiol. Biotechnol.">
        <title>Anti-MRSA and anti-TB metabolites from marine-derived Verrucosispora sp. MS100047.</title>
        <authorList>
            <person name="Huang P."/>
            <person name="Xie F."/>
            <person name="Ren B."/>
            <person name="Wang Q."/>
            <person name="Wang J."/>
            <person name="Wang Q."/>
            <person name="Abdel-Mageed W.M."/>
            <person name="Liu M."/>
            <person name="Han J."/>
            <person name="Oyeleye A."/>
            <person name="Shen J."/>
            <person name="Song F."/>
            <person name="Dai H."/>
            <person name="Liu X."/>
            <person name="Zhang L."/>
        </authorList>
    </citation>
    <scope>NUCLEOTIDE SEQUENCE</scope>
    <source>
        <strain evidence="8">MS100047</strain>
    </source>
</reference>
<dbReference type="InterPro" id="IPR001926">
    <property type="entry name" value="TrpB-like_PALP"/>
</dbReference>
<dbReference type="InterPro" id="IPR011761">
    <property type="entry name" value="ATP-grasp"/>
</dbReference>
<organism evidence="8">
    <name type="scientific">Verrucosispora sp. MS100047</name>
    <dbReference type="NCBI Taxonomy" id="1410949"/>
    <lineage>
        <taxon>Bacteria</taxon>
        <taxon>Bacillati</taxon>
        <taxon>Actinomycetota</taxon>
        <taxon>Actinomycetes</taxon>
        <taxon>Micromonosporales</taxon>
        <taxon>Micromonosporaceae</taxon>
        <taxon>Micromonospora</taxon>
    </lineage>
</organism>
<dbReference type="PANTHER" id="PTHR43585">
    <property type="entry name" value="FUMIPYRROLE BIOSYNTHESIS PROTEIN C"/>
    <property type="match status" value="1"/>
</dbReference>
<dbReference type="Pfam" id="PF00291">
    <property type="entry name" value="PALP"/>
    <property type="match status" value="1"/>
</dbReference>
<dbReference type="SUPFAM" id="SSF56059">
    <property type="entry name" value="Glutathione synthetase ATP-binding domain-like"/>
    <property type="match status" value="1"/>
</dbReference>
<keyword evidence="2" id="KW-0436">Ligase</keyword>
<dbReference type="Pfam" id="PF13535">
    <property type="entry name" value="ATP-grasp_4"/>
    <property type="match status" value="1"/>
</dbReference>
<dbReference type="GO" id="GO:0016874">
    <property type="term" value="F:ligase activity"/>
    <property type="evidence" value="ECO:0007669"/>
    <property type="project" value="UniProtKB-KW"/>
</dbReference>
<dbReference type="InterPro" id="IPR036052">
    <property type="entry name" value="TrpB-like_PALP_sf"/>
</dbReference>
<feature type="domain" description="ATP-grasp" evidence="7">
    <location>
        <begin position="447"/>
        <end position="645"/>
    </location>
</feature>
<dbReference type="Gene3D" id="3.40.50.20">
    <property type="match status" value="1"/>
</dbReference>
<evidence type="ECO:0000256" key="1">
    <source>
        <dbReference type="ARBA" id="ARBA00001933"/>
    </source>
</evidence>
<evidence type="ECO:0000256" key="4">
    <source>
        <dbReference type="ARBA" id="ARBA00022840"/>
    </source>
</evidence>
<dbReference type="SUPFAM" id="SSF53686">
    <property type="entry name" value="Tryptophan synthase beta subunit-like PLP-dependent enzymes"/>
    <property type="match status" value="1"/>
</dbReference>
<proteinExistence type="predicted"/>
<dbReference type="Pfam" id="PF18603">
    <property type="entry name" value="LAL_C2"/>
    <property type="match status" value="1"/>
</dbReference>
<name>A0A097CRT2_9ACTN</name>
<evidence type="ECO:0000313" key="8">
    <source>
        <dbReference type="EMBL" id="AIS85358.1"/>
    </source>
</evidence>
<dbReference type="GO" id="GO:1901605">
    <property type="term" value="P:alpha-amino acid metabolic process"/>
    <property type="evidence" value="ECO:0007669"/>
    <property type="project" value="UniProtKB-ARBA"/>
</dbReference>
<protein>
    <submittedName>
        <fullName evidence="8">Cysteine synthase</fullName>
    </submittedName>
</protein>
<dbReference type="AlphaFoldDB" id="A0A097CRT2"/>
<sequence>MRFDSMVDAIGHTPLVRLRTSGDVQLFAKLELQNPYGMKDRVAREVVLAARESGELAPGAPIVESSSGTLALGLALVGTVLGHPVHIVTDPRIDPITLAKLRSLGCVVHVVPAMARHGWQSARLERLADLRRKLPGAYWPQQYGNPLNPRAYQALAREIVADLGPVDVLVGSVGSGGSLCGAARALRAYRPQLRVVAVDCVGSVLFGQPDLPRRRQSGLGNSLHPENLDHTVIDEVHWLNDREAFAATRDLAREQGIFAGNSAGSVYQVMKGLTGLLAPGTRVVGILPDRGDRYAENLYDDGYWVEQKLDDLPLAREPVQVPYGSRVTSWSYAPVPPRELVFVESNTTGTGMLALHQAVRLGLRPVLLTHRPGRYRGLPETPAEVVECDTNDVDALRALLSRRRSLAGVTTTSEFYLETAATLAGGLGLPGSSADAVAACRDKARTRDLLSRAGLPQPRYSVVRAPHEVAAAVARAGLPCVVKPTGDSASTGVRLCRTEAEAQAQVATLLAVTVNVRGQATNAAVLVEQYLAGAEVSVETFAADGRVEIVGITDKTIGPEPYFVETGHIFPALHRPESEAIRQTARSALAAVGLAHGAAHVEMRLTEAGPVVVEINARLAGGMIPELIRLATGLNLVERQLRAASGLPLEPLAPATRYAGIRFLTTATTGVLHAVGGAEEAAALPGVHDVTVTARVGAAVGPATDAYGRLGWVIADGDSPEQVRARLDQALARMALDVTPASDGTAAADEKVTVPA</sequence>
<dbReference type="Gene3D" id="3.40.50.1100">
    <property type="match status" value="2"/>
</dbReference>
<dbReference type="InterPro" id="IPR052032">
    <property type="entry name" value="ATP-dep_AA_Ligase"/>
</dbReference>
<dbReference type="CDD" id="cd01561">
    <property type="entry name" value="CBS_like"/>
    <property type="match status" value="1"/>
</dbReference>
<evidence type="ECO:0000256" key="2">
    <source>
        <dbReference type="ARBA" id="ARBA00022598"/>
    </source>
</evidence>
<dbReference type="SMART" id="SM01209">
    <property type="entry name" value="GARS_A"/>
    <property type="match status" value="1"/>
</dbReference>
<accession>A0A097CRT2</accession>
<keyword evidence="3 6" id="KW-0547">Nucleotide-binding</keyword>
<dbReference type="PROSITE" id="PS50975">
    <property type="entry name" value="ATP_GRASP"/>
    <property type="match status" value="1"/>
</dbReference>
<keyword evidence="4 6" id="KW-0067">ATP-binding</keyword>
<dbReference type="InterPro" id="IPR040570">
    <property type="entry name" value="LAL_C2"/>
</dbReference>
<evidence type="ECO:0000256" key="6">
    <source>
        <dbReference type="PROSITE-ProRule" id="PRU00409"/>
    </source>
</evidence>
<dbReference type="PANTHER" id="PTHR43585:SF2">
    <property type="entry name" value="ATP-GRASP ENZYME FSQD"/>
    <property type="match status" value="1"/>
</dbReference>